<dbReference type="Pfam" id="PF08367">
    <property type="entry name" value="M16C_assoc"/>
    <property type="match status" value="1"/>
</dbReference>
<dbReference type="GO" id="GO:0016485">
    <property type="term" value="P:protein processing"/>
    <property type="evidence" value="ECO:0007669"/>
    <property type="project" value="TreeGrafter"/>
</dbReference>
<proteinExistence type="predicted"/>
<gene>
    <name evidence="2" type="ORF">SAMN05421767_13622</name>
</gene>
<accession>A0A1H9N9K6</accession>
<dbReference type="SUPFAM" id="SSF63411">
    <property type="entry name" value="LuxS/MPP-like metallohydrolase"/>
    <property type="match status" value="4"/>
</dbReference>
<dbReference type="AlphaFoldDB" id="A0A1H9N9K6"/>
<keyword evidence="3" id="KW-1185">Reference proteome</keyword>
<dbReference type="STRING" id="137733.SAMN05421767_13622"/>
<dbReference type="InterPro" id="IPR011249">
    <property type="entry name" value="Metalloenz_LuxS/M16"/>
</dbReference>
<dbReference type="GO" id="GO:0046872">
    <property type="term" value="F:metal ion binding"/>
    <property type="evidence" value="ECO:0007669"/>
    <property type="project" value="InterPro"/>
</dbReference>
<dbReference type="InterPro" id="IPR055130">
    <property type="entry name" value="PreP_C"/>
</dbReference>
<evidence type="ECO:0000313" key="3">
    <source>
        <dbReference type="Proteomes" id="UP000198556"/>
    </source>
</evidence>
<dbReference type="Pfam" id="PF00675">
    <property type="entry name" value="Peptidase_M16"/>
    <property type="match status" value="1"/>
</dbReference>
<dbReference type="InterPro" id="IPR013578">
    <property type="entry name" value="Peptidase_M16C_assoc"/>
</dbReference>
<sequence>MLEKSMHHFQFIETKELPDIQSTAYLYRHEKTGGEVLYLKNKDDNKTFTISFATPPYDDNGICHIIEHSVLNGSKKYPTKEPFVELLKGSLNTFLNAMTYSDKTVYPVASRNEKDFSNLMSVYLDAVFNPNFYHDKQILMQEGWHYHLENKEDDLIYKGVVYNEMRGAFSQPESELYRLMEPTLYPDTIYQHISGGMPESIPTLTQEKFTAFHKAYYHPSNAKVILYGEMDFEKHLAEIAEYFDEYNYKKIQFTYFEQEPFHEERERHEYYSLSKGEDPKDKTLMSKVWSIGNSLYGEQAIAFGILEELLLGSNVSPLKKALLKSGLCSDVMGGYGSYMYHPMFEVTLKDTNPEAKDEFKQIITTELERLVKEGIPEKALQAALNKAAFRFKEATALEGGTPKGVAYGLTSLTSWLYGGSPYTFLEFQKYLDKINEEKANGYFENLIQNYLLDNKHAAVITLEPQVGLGDEREKALADKLQAYKESLTDEELDQLVDNTRALLKRQETPDSAEDLAKIPMLSRKDIKADALELPLTVEETEDVTYLYYEDFTAGIGYAKYYFDLSVVPTHLLPAASFLTELLGEVATTHYSEEELSTEIDFYTGGVATNTAVIVESVEDNTYYPKFTVSGKALAEYTDKLVALMQEISLHSKITDEAKVKEILLNTKSALETNFNYGAHVAAQKRLESYFSESAKYYQILEGVDYYDYIADVVNDIDNKLAGFIEELVAASKLIFTSHNVVATFTGATKDFQNFKQASEDFFKALSTEQYAVQPFTAEVKILNEGFKTAQEIQYVAKGYNQTLLGTPFNGQNLFMKTILGLDYFWNSVRVKGGAYGGMSMVDQLGNVSGVSYRDPNLVETLAIYDKTADYLANYHPTEEEFEKNLIGTFSGVDRPLSASQKGRIAFNRYFTHKTREDAQQIRNEILATTPEKIRNYAPVMQKIMDQNAFVVIGNAQKVENNKEIFGTVRNLFK</sequence>
<dbReference type="Pfam" id="PF05193">
    <property type="entry name" value="Peptidase_M16_C"/>
    <property type="match status" value="1"/>
</dbReference>
<evidence type="ECO:0000259" key="1">
    <source>
        <dbReference type="SMART" id="SM01264"/>
    </source>
</evidence>
<feature type="domain" description="Peptidase M16C associated" evidence="1">
    <location>
        <begin position="462"/>
        <end position="712"/>
    </location>
</feature>
<dbReference type="InterPro" id="IPR011765">
    <property type="entry name" value="Pept_M16_N"/>
</dbReference>
<dbReference type="GO" id="GO:0004222">
    <property type="term" value="F:metalloendopeptidase activity"/>
    <property type="evidence" value="ECO:0007669"/>
    <property type="project" value="TreeGrafter"/>
</dbReference>
<organism evidence="2 3">
    <name type="scientific">Granulicatella balaenopterae</name>
    <dbReference type="NCBI Taxonomy" id="137733"/>
    <lineage>
        <taxon>Bacteria</taxon>
        <taxon>Bacillati</taxon>
        <taxon>Bacillota</taxon>
        <taxon>Bacilli</taxon>
        <taxon>Lactobacillales</taxon>
        <taxon>Carnobacteriaceae</taxon>
        <taxon>Granulicatella</taxon>
    </lineage>
</organism>
<dbReference type="RefSeq" id="WP_245711151.1">
    <property type="nucleotide sequence ID" value="NZ_FOGF01000036.1"/>
</dbReference>
<dbReference type="Pfam" id="PF22516">
    <property type="entry name" value="PreP_C"/>
    <property type="match status" value="1"/>
</dbReference>
<dbReference type="Proteomes" id="UP000198556">
    <property type="component" value="Unassembled WGS sequence"/>
</dbReference>
<protein>
    <recommendedName>
        <fullName evidence="1">Peptidase M16C associated domain-containing protein</fullName>
    </recommendedName>
</protein>
<dbReference type="PANTHER" id="PTHR43016">
    <property type="entry name" value="PRESEQUENCE PROTEASE"/>
    <property type="match status" value="1"/>
</dbReference>
<dbReference type="FunFam" id="3.30.830.10:FF:000034">
    <property type="entry name" value="presequence protease 1, chloroplastic/mitochondrial"/>
    <property type="match status" value="1"/>
</dbReference>
<dbReference type="InterPro" id="IPR007863">
    <property type="entry name" value="Peptidase_M16_C"/>
</dbReference>
<name>A0A1H9N9K6_9LACT</name>
<evidence type="ECO:0000313" key="2">
    <source>
        <dbReference type="EMBL" id="SER32355.1"/>
    </source>
</evidence>
<reference evidence="2 3" key="1">
    <citation type="submission" date="2016-10" db="EMBL/GenBank/DDBJ databases">
        <authorList>
            <person name="de Groot N.N."/>
        </authorList>
    </citation>
    <scope>NUCLEOTIDE SEQUENCE [LARGE SCALE GENOMIC DNA]</scope>
    <source>
        <strain evidence="2 3">DSM 15827</strain>
    </source>
</reference>
<dbReference type="EMBL" id="FOGF01000036">
    <property type="protein sequence ID" value="SER32355.1"/>
    <property type="molecule type" value="Genomic_DNA"/>
</dbReference>
<dbReference type="PANTHER" id="PTHR43016:SF13">
    <property type="entry name" value="PRESEQUENCE PROTEASE, MITOCHONDRIAL"/>
    <property type="match status" value="1"/>
</dbReference>
<dbReference type="Gene3D" id="3.30.830.10">
    <property type="entry name" value="Metalloenzyme, LuxS/M16 peptidase-like"/>
    <property type="match status" value="4"/>
</dbReference>
<dbReference type="SMART" id="SM01264">
    <property type="entry name" value="M16C_associated"/>
    <property type="match status" value="1"/>
</dbReference>